<dbReference type="GO" id="GO:0098671">
    <property type="term" value="P:adhesion receptor-mediated virion attachment to host cell"/>
    <property type="evidence" value="ECO:0007669"/>
    <property type="project" value="UniProtKB-ARBA"/>
</dbReference>
<dbReference type="InterPro" id="IPR007932">
    <property type="entry name" value="Receptor-recog_Gp38"/>
</dbReference>
<keyword evidence="4" id="KW-1161">Viral attachment to host cell</keyword>
<evidence type="ECO:0000256" key="5">
    <source>
        <dbReference type="ARBA" id="ARBA00022844"/>
    </source>
</evidence>
<dbReference type="EMBL" id="OM638103">
    <property type="protein sequence ID" value="UNY47046.1"/>
    <property type="molecule type" value="Genomic_DNA"/>
</dbReference>
<keyword evidence="14" id="KW-1185">Reference proteome</keyword>
<keyword evidence="5" id="KW-0946">Virion</keyword>
<evidence type="ECO:0000256" key="3">
    <source>
        <dbReference type="ARBA" id="ARBA00022732"/>
    </source>
</evidence>
<evidence type="ECO:0000256" key="9">
    <source>
        <dbReference type="ARBA" id="ARBA00035730"/>
    </source>
</evidence>
<dbReference type="GO" id="GO:0098015">
    <property type="term" value="C:virus tail"/>
    <property type="evidence" value="ECO:0007669"/>
    <property type="project" value="UniProtKB-KW"/>
</dbReference>
<evidence type="ECO:0000256" key="7">
    <source>
        <dbReference type="ARBA" id="ARBA00035690"/>
    </source>
</evidence>
<dbReference type="Proteomes" id="UP000832072">
    <property type="component" value="Segment"/>
</dbReference>
<evidence type="ECO:0000259" key="12">
    <source>
        <dbReference type="Pfam" id="PF21721"/>
    </source>
</evidence>
<evidence type="ECO:0000256" key="2">
    <source>
        <dbReference type="ARBA" id="ARBA00022581"/>
    </source>
</evidence>
<dbReference type="GO" id="GO:0046718">
    <property type="term" value="P:symbiont entry into host cell"/>
    <property type="evidence" value="ECO:0007669"/>
    <property type="project" value="UniProtKB-KW"/>
</dbReference>
<dbReference type="InterPro" id="IPR048291">
    <property type="entry name" value="Gp38_N"/>
</dbReference>
<feature type="domain" description="Receptor-recognising protein Gp38" evidence="11">
    <location>
        <begin position="47"/>
        <end position="262"/>
    </location>
</feature>
<reference evidence="13 14" key="1">
    <citation type="submission" date="2022-02" db="EMBL/GenBank/DDBJ databases">
        <authorList>
            <person name="Tian F."/>
            <person name="Li J."/>
            <person name="Li F."/>
            <person name="Tong Y."/>
        </authorList>
    </citation>
    <scope>NUCLEOTIDE SEQUENCE [LARGE SCALE GENOMIC DNA]</scope>
</reference>
<evidence type="ECO:0000256" key="1">
    <source>
        <dbReference type="ARBA" id="ARBA00004328"/>
    </source>
</evidence>
<dbReference type="Pfam" id="PF05268">
    <property type="entry name" value="GP38"/>
    <property type="match status" value="1"/>
</dbReference>
<evidence type="ECO:0000313" key="13">
    <source>
        <dbReference type="EMBL" id="UNY47046.1"/>
    </source>
</evidence>
<accession>A0AAE9K5F7</accession>
<organism evidence="13 14">
    <name type="scientific">Cronobacter phage LPCS28</name>
    <dbReference type="NCBI Taxonomy" id="2924885"/>
    <lineage>
        <taxon>Viruses</taxon>
        <taxon>Duplodnaviria</taxon>
        <taxon>Heunggongvirae</taxon>
        <taxon>Uroviricota</taxon>
        <taxon>Caudoviricetes</taxon>
        <taxon>Pantevenvirales</taxon>
        <taxon>Straboviridae</taxon>
        <taxon>Nanhuvirus</taxon>
        <taxon>Nanhuvirus LPCS28</taxon>
    </lineage>
</organism>
<keyword evidence="2" id="KW-0945">Host-virus interaction</keyword>
<feature type="region of interest" description="Disordered" evidence="10">
    <location>
        <begin position="167"/>
        <end position="208"/>
    </location>
</feature>
<evidence type="ECO:0000259" key="11">
    <source>
        <dbReference type="Pfam" id="PF05268"/>
    </source>
</evidence>
<feature type="domain" description="Phage tail fibre adhesin Gp38 N-terminal" evidence="12">
    <location>
        <begin position="1"/>
        <end position="42"/>
    </location>
</feature>
<keyword evidence="6" id="KW-1160">Virus entry into host cell</keyword>
<dbReference type="Pfam" id="PF21721">
    <property type="entry name" value="Gp38_N"/>
    <property type="match status" value="1"/>
</dbReference>
<evidence type="ECO:0000256" key="4">
    <source>
        <dbReference type="ARBA" id="ARBA00022804"/>
    </source>
</evidence>
<gene>
    <name evidence="13" type="ORF">EHEKIMEA_00164</name>
</gene>
<keyword evidence="3" id="KW-1227">Viral tail protein</keyword>
<evidence type="ECO:0000313" key="14">
    <source>
        <dbReference type="Proteomes" id="UP000832072"/>
    </source>
</evidence>
<feature type="compositionally biased region" description="Gly residues" evidence="10">
    <location>
        <begin position="170"/>
        <end position="184"/>
    </location>
</feature>
<evidence type="ECO:0000256" key="6">
    <source>
        <dbReference type="ARBA" id="ARBA00023296"/>
    </source>
</evidence>
<protein>
    <recommendedName>
        <fullName evidence="7">Receptor-recognizing protein gp38</fullName>
    </recommendedName>
    <alternativeName>
        <fullName evidence="8">Gene product 38</fullName>
    </alternativeName>
    <alternativeName>
        <fullName evidence="9">Long tail fiber adhesin</fullName>
    </alternativeName>
</protein>
<evidence type="ECO:0000256" key="10">
    <source>
        <dbReference type="SAM" id="MobiDB-lite"/>
    </source>
</evidence>
<proteinExistence type="predicted"/>
<name>A0AAE9K5F7_9CAUD</name>
<sequence length="262" mass="26106">MAVVGVPGWIGESAAQETGQRWMYQAGQVLRLTPPFWMSQMAGQSKEITITLGANHNYDRNDLINRLRSIGATPAVVVISGDLVSMNTGVPCLEFPGDLPNAYVVLRNNATIYGRGGGGGTGGHGDGYPGGHCILNSIGGRLRIENNGAICGGGGGGGGARVGGSNITSGGSGGRPFGPAGIGQGRDSKNGYAATLTAPGPTPPKTRYGSIGGAGGDVGQPGVTSTYPGGQGSAYPGGAAGAALYGSAPTWTRLGNVYGSRL</sequence>
<evidence type="ECO:0000256" key="8">
    <source>
        <dbReference type="ARBA" id="ARBA00035721"/>
    </source>
</evidence>
<comment type="subcellular location">
    <subcellularLocation>
        <location evidence="1">Virion</location>
    </subcellularLocation>
</comment>